<dbReference type="InterPro" id="IPR036249">
    <property type="entry name" value="Thioredoxin-like_sf"/>
</dbReference>
<evidence type="ECO:0000256" key="2">
    <source>
        <dbReference type="ARBA" id="ARBA00010505"/>
    </source>
</evidence>
<dbReference type="Pfam" id="PF08534">
    <property type="entry name" value="Redoxin"/>
    <property type="match status" value="1"/>
</dbReference>
<feature type="active site" description="Cysteine sulfenic acid (-SOH) intermediate" evidence="8">
    <location>
        <position position="72"/>
    </location>
</feature>
<gene>
    <name evidence="10" type="ORF">Fmac_009198</name>
</gene>
<evidence type="ECO:0000256" key="1">
    <source>
        <dbReference type="ARBA" id="ARBA00001711"/>
    </source>
</evidence>
<dbReference type="GO" id="GO:0004601">
    <property type="term" value="F:peroxidase activity"/>
    <property type="evidence" value="ECO:0007669"/>
    <property type="project" value="UniProtKB-KW"/>
</dbReference>
<dbReference type="AlphaFoldDB" id="A0ABD1MZN6"/>
<keyword evidence="11" id="KW-1185">Reference proteome</keyword>
<evidence type="ECO:0000259" key="9">
    <source>
        <dbReference type="Pfam" id="PF08534"/>
    </source>
</evidence>
<dbReference type="EMBL" id="JBGMDY010000003">
    <property type="protein sequence ID" value="KAL2341258.1"/>
    <property type="molecule type" value="Genomic_DNA"/>
</dbReference>
<evidence type="ECO:0000256" key="7">
    <source>
        <dbReference type="ARBA" id="ARBA00031688"/>
    </source>
</evidence>
<accession>A0ABD1MZN6</accession>
<reference evidence="10 11" key="1">
    <citation type="submission" date="2024-08" db="EMBL/GenBank/DDBJ databases">
        <title>Insights into the chromosomal genome structure of Flemingia macrophylla.</title>
        <authorList>
            <person name="Ding Y."/>
            <person name="Zhao Y."/>
            <person name="Bi W."/>
            <person name="Wu M."/>
            <person name="Zhao G."/>
            <person name="Gong Y."/>
            <person name="Li W."/>
            <person name="Zhang P."/>
        </authorList>
    </citation>
    <scope>NUCLEOTIDE SEQUENCE [LARGE SCALE GENOMIC DNA]</scope>
    <source>
        <strain evidence="10">DYQJB</strain>
        <tissue evidence="10">Leaf</tissue>
    </source>
</reference>
<proteinExistence type="inferred from homology"/>
<feature type="domain" description="Redoxin" evidence="9">
    <location>
        <begin position="60"/>
        <end position="110"/>
    </location>
</feature>
<evidence type="ECO:0000313" key="10">
    <source>
        <dbReference type="EMBL" id="KAL2341258.1"/>
    </source>
</evidence>
<evidence type="ECO:0000256" key="8">
    <source>
        <dbReference type="PIRSR" id="PIRSR637944-1"/>
    </source>
</evidence>
<keyword evidence="5" id="KW-0049">Antioxidant</keyword>
<evidence type="ECO:0000313" key="11">
    <source>
        <dbReference type="Proteomes" id="UP001603857"/>
    </source>
</evidence>
<dbReference type="PANTHER" id="PTHR10430:SF34">
    <property type="entry name" value="PEROXIREDOXIN-2F, MITOCHONDRIAL"/>
    <property type="match status" value="1"/>
</dbReference>
<evidence type="ECO:0000256" key="6">
    <source>
        <dbReference type="ARBA" id="ARBA00023002"/>
    </source>
</evidence>
<keyword evidence="4" id="KW-0575">Peroxidase</keyword>
<dbReference type="InterPro" id="IPR037944">
    <property type="entry name" value="PRX5-like"/>
</dbReference>
<evidence type="ECO:0000256" key="5">
    <source>
        <dbReference type="ARBA" id="ARBA00022862"/>
    </source>
</evidence>
<dbReference type="Proteomes" id="UP001603857">
    <property type="component" value="Unassembled WGS sequence"/>
</dbReference>
<dbReference type="InterPro" id="IPR013740">
    <property type="entry name" value="Redoxin"/>
</dbReference>
<dbReference type="SUPFAM" id="SSF52833">
    <property type="entry name" value="Thioredoxin-like"/>
    <property type="match status" value="1"/>
</dbReference>
<dbReference type="EC" id="1.11.1.25" evidence="3"/>
<organism evidence="10 11">
    <name type="scientific">Flemingia macrophylla</name>
    <dbReference type="NCBI Taxonomy" id="520843"/>
    <lineage>
        <taxon>Eukaryota</taxon>
        <taxon>Viridiplantae</taxon>
        <taxon>Streptophyta</taxon>
        <taxon>Embryophyta</taxon>
        <taxon>Tracheophyta</taxon>
        <taxon>Spermatophyta</taxon>
        <taxon>Magnoliopsida</taxon>
        <taxon>eudicotyledons</taxon>
        <taxon>Gunneridae</taxon>
        <taxon>Pentapetalae</taxon>
        <taxon>rosids</taxon>
        <taxon>fabids</taxon>
        <taxon>Fabales</taxon>
        <taxon>Fabaceae</taxon>
        <taxon>Papilionoideae</taxon>
        <taxon>50 kb inversion clade</taxon>
        <taxon>NPAAA clade</taxon>
        <taxon>indigoferoid/millettioid clade</taxon>
        <taxon>Phaseoleae</taxon>
        <taxon>Flemingia</taxon>
    </lineage>
</organism>
<protein>
    <recommendedName>
        <fullName evidence="3">glutaredoxin-dependent peroxiredoxin</fullName>
        <ecNumber evidence="3">1.11.1.25</ecNumber>
    </recommendedName>
    <alternativeName>
        <fullName evidence="7">Glutaredoxin-dependent peroxiredoxin</fullName>
    </alternativeName>
</protein>
<dbReference type="Gene3D" id="3.40.30.10">
    <property type="entry name" value="Glutaredoxin"/>
    <property type="match status" value="1"/>
</dbReference>
<evidence type="ECO:0000256" key="4">
    <source>
        <dbReference type="ARBA" id="ARBA00022559"/>
    </source>
</evidence>
<comment type="similarity">
    <text evidence="2">Belongs to the peroxiredoxin family. Prx5 subfamily.</text>
</comment>
<comment type="catalytic activity">
    <reaction evidence="1">
        <text>[glutaredoxin]-dithiol + a hydroperoxide = [glutaredoxin]-disulfide + an alcohol + H2O</text>
        <dbReference type="Rhea" id="RHEA:62624"/>
        <dbReference type="Rhea" id="RHEA-COMP:10729"/>
        <dbReference type="Rhea" id="RHEA-COMP:10730"/>
        <dbReference type="ChEBI" id="CHEBI:15377"/>
        <dbReference type="ChEBI" id="CHEBI:29950"/>
        <dbReference type="ChEBI" id="CHEBI:30879"/>
        <dbReference type="ChEBI" id="CHEBI:35924"/>
        <dbReference type="ChEBI" id="CHEBI:50058"/>
        <dbReference type="EC" id="1.11.1.25"/>
    </reaction>
</comment>
<name>A0ABD1MZN6_9FABA</name>
<evidence type="ECO:0000256" key="3">
    <source>
        <dbReference type="ARBA" id="ARBA00013016"/>
    </source>
</evidence>
<dbReference type="PANTHER" id="PTHR10430">
    <property type="entry name" value="PEROXIREDOXIN"/>
    <property type="match status" value="1"/>
</dbReference>
<keyword evidence="6" id="KW-0560">Oxidoreductase</keyword>
<comment type="caution">
    <text evidence="10">The sequence shown here is derived from an EMBL/GenBank/DDBJ whole genome shotgun (WGS) entry which is preliminary data.</text>
</comment>
<sequence>MAPALVKRVMKSLCAANGMTSSSSSLAKGTNILSIAPNVSLQQARTWDQALVSNFSTTPLTHIFKGAFTGVCSEEHVPTYTDNVEKFKAKRVHAVICVSINDPYTMNEWAE</sequence>